<dbReference type="SUPFAM" id="SSF82171">
    <property type="entry name" value="DPP6 N-terminal domain-like"/>
    <property type="match status" value="1"/>
</dbReference>
<evidence type="ECO:0000256" key="1">
    <source>
        <dbReference type="ARBA" id="ARBA00022801"/>
    </source>
</evidence>
<gene>
    <name evidence="5" type="ORF">PZE19_19930</name>
</gene>
<evidence type="ECO:0000256" key="3">
    <source>
        <dbReference type="SAM" id="SignalP"/>
    </source>
</evidence>
<dbReference type="Pfam" id="PF07676">
    <property type="entry name" value="PD40"/>
    <property type="match status" value="2"/>
</dbReference>
<keyword evidence="1 5" id="KW-0378">Hydrolase</keyword>
<accession>A0ABT6FEY2</accession>
<evidence type="ECO:0000313" key="5">
    <source>
        <dbReference type="EMBL" id="MDG3006049.1"/>
    </source>
</evidence>
<name>A0ABT6FEY2_9BACT</name>
<evidence type="ECO:0000256" key="2">
    <source>
        <dbReference type="ARBA" id="ARBA00022825"/>
    </source>
</evidence>
<keyword evidence="6" id="KW-1185">Reference proteome</keyword>
<dbReference type="Proteomes" id="UP001216907">
    <property type="component" value="Unassembled WGS sequence"/>
</dbReference>
<dbReference type="InterPro" id="IPR011042">
    <property type="entry name" value="6-blade_b-propeller_TolB-like"/>
</dbReference>
<dbReference type="InterPro" id="IPR029058">
    <property type="entry name" value="AB_hydrolase_fold"/>
</dbReference>
<feature type="domain" description="Peptidase S9 prolyl oligopeptidase catalytic" evidence="4">
    <location>
        <begin position="449"/>
        <end position="650"/>
    </location>
</feature>
<keyword evidence="3" id="KW-0732">Signal</keyword>
<keyword evidence="2" id="KW-0720">Serine protease</keyword>
<evidence type="ECO:0000259" key="4">
    <source>
        <dbReference type="Pfam" id="PF00326"/>
    </source>
</evidence>
<dbReference type="InterPro" id="IPR002470">
    <property type="entry name" value="Peptidase_S9A"/>
</dbReference>
<organism evidence="5 6">
    <name type="scientific">Paludisphaera mucosa</name>
    <dbReference type="NCBI Taxonomy" id="3030827"/>
    <lineage>
        <taxon>Bacteria</taxon>
        <taxon>Pseudomonadati</taxon>
        <taxon>Planctomycetota</taxon>
        <taxon>Planctomycetia</taxon>
        <taxon>Isosphaerales</taxon>
        <taxon>Isosphaeraceae</taxon>
        <taxon>Paludisphaera</taxon>
    </lineage>
</organism>
<dbReference type="SUPFAM" id="SSF53474">
    <property type="entry name" value="alpha/beta-Hydrolases"/>
    <property type="match status" value="1"/>
</dbReference>
<dbReference type="PANTHER" id="PTHR42776">
    <property type="entry name" value="SERINE PEPTIDASE S9 FAMILY MEMBER"/>
    <property type="match status" value="1"/>
</dbReference>
<dbReference type="InterPro" id="IPR001375">
    <property type="entry name" value="Peptidase_S9_cat"/>
</dbReference>
<dbReference type="Gene3D" id="2.120.10.30">
    <property type="entry name" value="TolB, C-terminal domain"/>
    <property type="match status" value="1"/>
</dbReference>
<keyword evidence="2" id="KW-0645">Protease</keyword>
<dbReference type="EC" id="3.4.-.-" evidence="5"/>
<feature type="signal peptide" evidence="3">
    <location>
        <begin position="1"/>
        <end position="20"/>
    </location>
</feature>
<feature type="chain" id="PRO_5046430181" evidence="3">
    <location>
        <begin position="21"/>
        <end position="660"/>
    </location>
</feature>
<dbReference type="PRINTS" id="PR00862">
    <property type="entry name" value="PROLIGOPTASE"/>
</dbReference>
<dbReference type="GO" id="GO:0016787">
    <property type="term" value="F:hydrolase activity"/>
    <property type="evidence" value="ECO:0007669"/>
    <property type="project" value="UniProtKB-KW"/>
</dbReference>
<protein>
    <submittedName>
        <fullName evidence="5">S9 family peptidase</fullName>
        <ecNumber evidence="5">3.4.-.-</ecNumber>
    </submittedName>
</protein>
<proteinExistence type="predicted"/>
<comment type="caution">
    <text evidence="5">The sequence shown here is derived from an EMBL/GenBank/DDBJ whole genome shotgun (WGS) entry which is preliminary data.</text>
</comment>
<dbReference type="Gene3D" id="3.40.50.1820">
    <property type="entry name" value="alpha/beta hydrolase"/>
    <property type="match status" value="1"/>
</dbReference>
<dbReference type="Pfam" id="PF00326">
    <property type="entry name" value="Peptidase_S9"/>
    <property type="match status" value="1"/>
</dbReference>
<sequence length="660" mass="72171">MHRAAPFFVAVLALGTFATAQEPTIPVPETIRAEGVPAIPRSIASALNRYQNIRTATFQGWDEDKPRAVYITTRFADTMQVHHVAAPGAARRQLTFLPERVLGASPRPRRDQFLFTMDEGGAENYQLFLQDRAGGEPVRLSDGKSRHASPKWSPSGELLAWSSNARNGKDMDLYVASPADPAFRRLLKEVSGQWTVADWSPDGKRVAVEEAVSINESYVHLVDVATGAVETITPRPAADAPKVAVGGPRWSKDGKAIFYTSDKGNESRRLARYDLETGAETWLTQGVPWDVEEFDLSDDGMRVVAVTNEDGQSVPHVYQTATGAEIGNPSPPVGRLSGVEFRPDAHEIGFTLDSAQASSDVFSIDLAQRPGNGAVGPLERWTESETGGLDVSTFVSPELIHYRSFDGKTIPAFVYRPAAKSAGPRPVLIQIHGGPEAQFRPGFMGRLNYLINELGIVLIEPNVRGSDGYGKSYLKLDDGFLREDPVKDVGSLLDWVASQPDLDKSRVAVAGGSYGGFMSLAVQTTYNDRIKCGIDVVGISNFVTFLQNTQGYRRDLRRAEYGDERDPKMREFLERVSPLKNADKIKTPILVVQGANDPRVPLSESEQLVAAVKKNGVPVWYVVGKNEGHGFAKKSNQDYQQAVEVLFLKSFLLGEPGAGK</sequence>
<reference evidence="5 6" key="1">
    <citation type="submission" date="2023-03" db="EMBL/GenBank/DDBJ databases">
        <title>Paludisphaera mucosa sp. nov. a novel planctomycete from northern fen.</title>
        <authorList>
            <person name="Ivanova A."/>
        </authorList>
    </citation>
    <scope>NUCLEOTIDE SEQUENCE [LARGE SCALE GENOMIC DNA]</scope>
    <source>
        <strain evidence="5 6">Pla2</strain>
    </source>
</reference>
<dbReference type="EMBL" id="JARRAG010000002">
    <property type="protein sequence ID" value="MDG3006049.1"/>
    <property type="molecule type" value="Genomic_DNA"/>
</dbReference>
<evidence type="ECO:0000313" key="6">
    <source>
        <dbReference type="Proteomes" id="UP001216907"/>
    </source>
</evidence>
<dbReference type="RefSeq" id="WP_277862354.1">
    <property type="nucleotide sequence ID" value="NZ_JARRAG010000002.1"/>
</dbReference>
<dbReference type="PANTHER" id="PTHR42776:SF27">
    <property type="entry name" value="DIPEPTIDYL PEPTIDASE FAMILY MEMBER 6"/>
    <property type="match status" value="1"/>
</dbReference>
<dbReference type="Gene3D" id="2.130.10.120">
    <property type="entry name" value="Prolyl oligopeptidase, N-terminal domain"/>
    <property type="match status" value="1"/>
</dbReference>
<dbReference type="InterPro" id="IPR011659">
    <property type="entry name" value="WD40"/>
</dbReference>